<dbReference type="SUPFAM" id="SSF49313">
    <property type="entry name" value="Cadherin-like"/>
    <property type="match status" value="4"/>
</dbReference>
<protein>
    <recommendedName>
        <fullName evidence="17">Cadherin domain-containing protein</fullName>
    </recommendedName>
</protein>
<comment type="subcellular location">
    <subcellularLocation>
        <location evidence="1 13">Cell membrane</location>
        <topology evidence="1 13">Single-pass type I membrane protein</topology>
    </subcellularLocation>
</comment>
<dbReference type="InterPro" id="IPR002126">
    <property type="entry name" value="Cadherin-like_dom"/>
</dbReference>
<keyword evidence="10 16" id="KW-0472">Membrane</keyword>
<dbReference type="STRING" id="94237.ENSMMOP00000007743"/>
<dbReference type="Pfam" id="PF00028">
    <property type="entry name" value="Cadherin"/>
    <property type="match status" value="4"/>
</dbReference>
<evidence type="ECO:0000256" key="13">
    <source>
        <dbReference type="RuleBase" id="RU003318"/>
    </source>
</evidence>
<dbReference type="GO" id="GO:0016477">
    <property type="term" value="P:cell migration"/>
    <property type="evidence" value="ECO:0007669"/>
    <property type="project" value="TreeGrafter"/>
</dbReference>
<dbReference type="Ensembl" id="ENSMMOT00000007889.1">
    <property type="protein sequence ID" value="ENSMMOP00000007743.1"/>
    <property type="gene ID" value="ENSMMOG00000006025.1"/>
</dbReference>
<feature type="compositionally biased region" description="Basic and acidic residues" evidence="15">
    <location>
        <begin position="693"/>
        <end position="707"/>
    </location>
</feature>
<evidence type="ECO:0000259" key="17">
    <source>
        <dbReference type="PROSITE" id="PS50268"/>
    </source>
</evidence>
<feature type="domain" description="Cadherin" evidence="17">
    <location>
        <begin position="128"/>
        <end position="240"/>
    </location>
</feature>
<dbReference type="GO" id="GO:0000902">
    <property type="term" value="P:cell morphogenesis"/>
    <property type="evidence" value="ECO:0007669"/>
    <property type="project" value="TreeGrafter"/>
</dbReference>
<evidence type="ECO:0000313" key="19">
    <source>
        <dbReference type="Proteomes" id="UP000261620"/>
    </source>
</evidence>
<dbReference type="GO" id="GO:0034332">
    <property type="term" value="P:adherens junction organization"/>
    <property type="evidence" value="ECO:0007669"/>
    <property type="project" value="TreeGrafter"/>
</dbReference>
<evidence type="ECO:0000256" key="2">
    <source>
        <dbReference type="ARBA" id="ARBA00022475"/>
    </source>
</evidence>
<evidence type="ECO:0000313" key="18">
    <source>
        <dbReference type="Ensembl" id="ENSMMOP00000007743.1"/>
    </source>
</evidence>
<dbReference type="GO" id="GO:0008013">
    <property type="term" value="F:beta-catenin binding"/>
    <property type="evidence" value="ECO:0007669"/>
    <property type="project" value="TreeGrafter"/>
</dbReference>
<dbReference type="Gene3D" id="4.10.900.10">
    <property type="entry name" value="TCF3-CBD (Catenin binding domain)"/>
    <property type="match status" value="1"/>
</dbReference>
<dbReference type="GO" id="GO:0016342">
    <property type="term" value="C:catenin complex"/>
    <property type="evidence" value="ECO:0007669"/>
    <property type="project" value="TreeGrafter"/>
</dbReference>
<evidence type="ECO:0000256" key="16">
    <source>
        <dbReference type="SAM" id="Phobius"/>
    </source>
</evidence>
<evidence type="ECO:0000256" key="4">
    <source>
        <dbReference type="ARBA" id="ARBA00022723"/>
    </source>
</evidence>
<evidence type="ECO:0000256" key="14">
    <source>
        <dbReference type="RuleBase" id="RU004357"/>
    </source>
</evidence>
<accession>A0A3Q3W1C1</accession>
<dbReference type="InterPro" id="IPR020894">
    <property type="entry name" value="Cadherin_CS"/>
</dbReference>
<reference evidence="18" key="1">
    <citation type="submission" date="2025-08" db="UniProtKB">
        <authorList>
            <consortium name="Ensembl"/>
        </authorList>
    </citation>
    <scope>IDENTIFICATION</scope>
</reference>
<dbReference type="GO" id="GO:0002009">
    <property type="term" value="P:morphogenesis of an epithelium"/>
    <property type="evidence" value="ECO:0007669"/>
    <property type="project" value="UniProtKB-ARBA"/>
</dbReference>
<name>A0A3Q3W1C1_MOLML</name>
<keyword evidence="7 12" id="KW-0106">Calcium</keyword>
<keyword evidence="19" id="KW-1185">Reference proteome</keyword>
<dbReference type="FunFam" id="2.60.40.60:FF:000009">
    <property type="entry name" value="Cadherin 24"/>
    <property type="match status" value="1"/>
</dbReference>
<dbReference type="GO" id="GO:0045296">
    <property type="term" value="F:cadherin binding"/>
    <property type="evidence" value="ECO:0007669"/>
    <property type="project" value="TreeGrafter"/>
</dbReference>
<keyword evidence="8 13" id="KW-0130">Cell adhesion</keyword>
<dbReference type="InterPro" id="IPR000233">
    <property type="entry name" value="Cadherin_Y-type_LIR"/>
</dbReference>
<dbReference type="PANTHER" id="PTHR24027">
    <property type="entry name" value="CADHERIN-23"/>
    <property type="match status" value="1"/>
</dbReference>
<dbReference type="AlphaFoldDB" id="A0A3Q3W1C1"/>
<sequence length="769" mass="85600">GNSKVTGSEDGRVGPRARRRRSWLWNQFFVIEEYRGPEPVLIGRLHTDVDKGDGRTKYMLEGEGVGSVFVVDSNTGNIHVTKSLDREEKDQYRLIATAMDRQTGRALEMSSEFIIRVQDINDNPPVFPNEPYIATVPEMANIGTALIQVTARDADDPTYGNSARLVYAITQGQDYFSVDPQTGLVQTLCHPAVPDMDRETRDEYLVVLQAKDMGGHLGGLSGTTTVTVKLTDVNDNPPHFKRSAWSFSVSELAAPGVEVGRLTATDPDLGENAQLEFTILDAEEAEIFNLTQRERELLDYEACNSYTFAVEVSNPFVDARYLKKGPFKDQATVRVMVLNADEPPQFSQARYHLDVSENCPPICSVGRVRAVDPDTGQSANIRYSIDPQSDPEALFRIASDTGSISTVMELDREEEQWHNITVIAMQRDNPNLVSRVVVAIETLDQNDNAPELDKQYTTSMCDSSPPGQVRSLFVLSILVLRSALEPLPGFASSLLTLYVPVVLRDGASGLTNTGTVTVTICPCLRGGMRTEDRGREKHAVCLPVPSASTSLIFSLVTLLAMLACVTTLLVVCALSLSWRHQKRDSHSPLEEDDVRENIISYDDEGGGEADTAAFDMAALQNVPKSTHAKRKKVCPRRLAVTCAPRPSPEAHLLNIRLDQVTFDLSQPPYDSLQTYEFEGRDSRAGSLSSLESDGEKDQGGVVRGMEELNQKFQRLVEIIREREEEREEEEREEEERGEEEEREEEEREGGGLAHKQTGHKETEQQKWDF</sequence>
<evidence type="ECO:0000256" key="1">
    <source>
        <dbReference type="ARBA" id="ARBA00004251"/>
    </source>
</evidence>
<proteinExistence type="predicted"/>
<dbReference type="PANTHER" id="PTHR24027:SF272">
    <property type="entry name" value="CADHERIN-24"/>
    <property type="match status" value="1"/>
</dbReference>
<keyword evidence="9 16" id="KW-1133">Transmembrane helix</keyword>
<dbReference type="Pfam" id="PF01049">
    <property type="entry name" value="CADH_Y-type_LIR"/>
    <property type="match status" value="1"/>
</dbReference>
<dbReference type="GO" id="GO:0016339">
    <property type="term" value="P:calcium-dependent cell-cell adhesion via plasma membrane cell adhesion molecules"/>
    <property type="evidence" value="ECO:0007669"/>
    <property type="project" value="TreeGrafter"/>
</dbReference>
<evidence type="ECO:0000256" key="5">
    <source>
        <dbReference type="ARBA" id="ARBA00022729"/>
    </source>
</evidence>
<evidence type="ECO:0000256" key="3">
    <source>
        <dbReference type="ARBA" id="ARBA00022692"/>
    </source>
</evidence>
<feature type="compositionally biased region" description="Basic and acidic residues" evidence="15">
    <location>
        <begin position="758"/>
        <end position="769"/>
    </location>
</feature>
<dbReference type="GO" id="GO:0005509">
    <property type="term" value="F:calcium ion binding"/>
    <property type="evidence" value="ECO:0007669"/>
    <property type="project" value="UniProtKB-UniRule"/>
</dbReference>
<feature type="domain" description="Cadherin" evidence="17">
    <location>
        <begin position="347"/>
        <end position="452"/>
    </location>
</feature>
<feature type="transmembrane region" description="Helical" evidence="16">
    <location>
        <begin position="551"/>
        <end position="576"/>
    </location>
</feature>
<dbReference type="OMA" id="CQSHTSF"/>
<dbReference type="GO" id="GO:0005912">
    <property type="term" value="C:adherens junction"/>
    <property type="evidence" value="ECO:0007669"/>
    <property type="project" value="TreeGrafter"/>
</dbReference>
<feature type="domain" description="Cadherin" evidence="17">
    <location>
        <begin position="241"/>
        <end position="346"/>
    </location>
</feature>
<dbReference type="PROSITE" id="PS50268">
    <property type="entry name" value="CADHERIN_2"/>
    <property type="match status" value="4"/>
</dbReference>
<dbReference type="CDD" id="cd11304">
    <property type="entry name" value="Cadherin_repeat"/>
    <property type="match status" value="4"/>
</dbReference>
<dbReference type="PROSITE" id="PS00232">
    <property type="entry name" value="CADHERIN_1"/>
    <property type="match status" value="1"/>
</dbReference>
<dbReference type="GO" id="GO:0007156">
    <property type="term" value="P:homophilic cell adhesion via plasma membrane adhesion molecules"/>
    <property type="evidence" value="ECO:0007669"/>
    <property type="project" value="InterPro"/>
</dbReference>
<keyword evidence="4" id="KW-0479">Metal-binding</keyword>
<feature type="region of interest" description="Disordered" evidence="15">
    <location>
        <begin position="676"/>
        <end position="707"/>
    </location>
</feature>
<evidence type="ECO:0000256" key="12">
    <source>
        <dbReference type="PROSITE-ProRule" id="PRU00043"/>
    </source>
</evidence>
<feature type="region of interest" description="Disordered" evidence="15">
    <location>
        <begin position="721"/>
        <end position="769"/>
    </location>
</feature>
<dbReference type="Gene3D" id="2.60.40.60">
    <property type="entry name" value="Cadherins"/>
    <property type="match status" value="4"/>
</dbReference>
<dbReference type="PRINTS" id="PR00205">
    <property type="entry name" value="CADHERIN"/>
</dbReference>
<evidence type="ECO:0000256" key="8">
    <source>
        <dbReference type="ARBA" id="ARBA00022889"/>
    </source>
</evidence>
<evidence type="ECO:0000256" key="7">
    <source>
        <dbReference type="ARBA" id="ARBA00022837"/>
    </source>
</evidence>
<keyword evidence="6" id="KW-0677">Repeat</keyword>
<comment type="function">
    <text evidence="14">Cadherins are calcium-dependent cell adhesion proteins.</text>
</comment>
<organism evidence="18 19">
    <name type="scientific">Mola mola</name>
    <name type="common">Ocean sunfish</name>
    <name type="synonym">Tetraodon mola</name>
    <dbReference type="NCBI Taxonomy" id="94237"/>
    <lineage>
        <taxon>Eukaryota</taxon>
        <taxon>Metazoa</taxon>
        <taxon>Chordata</taxon>
        <taxon>Craniata</taxon>
        <taxon>Vertebrata</taxon>
        <taxon>Euteleostomi</taxon>
        <taxon>Actinopterygii</taxon>
        <taxon>Neopterygii</taxon>
        <taxon>Teleostei</taxon>
        <taxon>Neoteleostei</taxon>
        <taxon>Acanthomorphata</taxon>
        <taxon>Eupercaria</taxon>
        <taxon>Tetraodontiformes</taxon>
        <taxon>Molidae</taxon>
        <taxon>Mola</taxon>
    </lineage>
</organism>
<dbReference type="GO" id="GO:0007043">
    <property type="term" value="P:cell-cell junction assembly"/>
    <property type="evidence" value="ECO:0007669"/>
    <property type="project" value="TreeGrafter"/>
</dbReference>
<dbReference type="FunFam" id="2.60.40.60:FF:000008">
    <property type="entry name" value="Cadherin 24"/>
    <property type="match status" value="1"/>
</dbReference>
<dbReference type="GO" id="GO:0044331">
    <property type="term" value="P:cell-cell adhesion mediated by cadherin"/>
    <property type="evidence" value="ECO:0007669"/>
    <property type="project" value="TreeGrafter"/>
</dbReference>
<keyword evidence="11" id="KW-0325">Glycoprotein</keyword>
<feature type="compositionally biased region" description="Acidic residues" evidence="15">
    <location>
        <begin position="724"/>
        <end position="747"/>
    </location>
</feature>
<dbReference type="InterPro" id="IPR027397">
    <property type="entry name" value="Catenin-bd_sf"/>
</dbReference>
<dbReference type="FunFam" id="2.60.40.60:FF:000017">
    <property type="entry name" value="Cadherin 24"/>
    <property type="match status" value="1"/>
</dbReference>
<keyword evidence="2" id="KW-1003">Cell membrane</keyword>
<dbReference type="InterPro" id="IPR015919">
    <property type="entry name" value="Cadherin-like_sf"/>
</dbReference>
<keyword evidence="5" id="KW-0732">Signal</keyword>
<evidence type="ECO:0000256" key="9">
    <source>
        <dbReference type="ARBA" id="ARBA00022989"/>
    </source>
</evidence>
<dbReference type="Proteomes" id="UP000261620">
    <property type="component" value="Unplaced"/>
</dbReference>
<dbReference type="InterPro" id="IPR039808">
    <property type="entry name" value="Cadherin"/>
</dbReference>
<evidence type="ECO:0000256" key="6">
    <source>
        <dbReference type="ARBA" id="ARBA00022737"/>
    </source>
</evidence>
<evidence type="ECO:0000256" key="11">
    <source>
        <dbReference type="ARBA" id="ARBA00023180"/>
    </source>
</evidence>
<evidence type="ECO:0000256" key="15">
    <source>
        <dbReference type="SAM" id="MobiDB-lite"/>
    </source>
</evidence>
<evidence type="ECO:0000256" key="10">
    <source>
        <dbReference type="ARBA" id="ARBA00023136"/>
    </source>
</evidence>
<dbReference type="FunFam" id="2.60.40.60:FF:000012">
    <property type="entry name" value="Cadherin 24"/>
    <property type="match status" value="1"/>
</dbReference>
<dbReference type="SMART" id="SM00112">
    <property type="entry name" value="CA"/>
    <property type="match status" value="4"/>
</dbReference>
<reference evidence="18" key="2">
    <citation type="submission" date="2025-09" db="UniProtKB">
        <authorList>
            <consortium name="Ensembl"/>
        </authorList>
    </citation>
    <scope>IDENTIFICATION</scope>
</reference>
<feature type="domain" description="Cadherin" evidence="17">
    <location>
        <begin position="47"/>
        <end position="127"/>
    </location>
</feature>
<keyword evidence="3 13" id="KW-0812">Transmembrane</keyword>